<dbReference type="Gene3D" id="2.140.10.30">
    <property type="entry name" value="Dipeptidylpeptidase IV, N-terminal domain"/>
    <property type="match status" value="1"/>
</dbReference>
<evidence type="ECO:0000313" key="5">
    <source>
        <dbReference type="Proteomes" id="UP001224392"/>
    </source>
</evidence>
<dbReference type="InterPro" id="IPR001375">
    <property type="entry name" value="Peptidase_S9_cat"/>
</dbReference>
<feature type="chain" id="PRO_5047283166" evidence="1">
    <location>
        <begin position="21"/>
        <end position="743"/>
    </location>
</feature>
<dbReference type="RefSeq" id="WP_285763551.1">
    <property type="nucleotide sequence ID" value="NZ_BSYJ01000002.1"/>
</dbReference>
<evidence type="ECO:0000256" key="1">
    <source>
        <dbReference type="SAM" id="SignalP"/>
    </source>
</evidence>
<organism evidence="4 5">
    <name type="scientific">Biformimicrobium ophioploci</name>
    <dbReference type="NCBI Taxonomy" id="3036711"/>
    <lineage>
        <taxon>Bacteria</taxon>
        <taxon>Pseudomonadati</taxon>
        <taxon>Pseudomonadota</taxon>
        <taxon>Gammaproteobacteria</taxon>
        <taxon>Cellvibrionales</taxon>
        <taxon>Microbulbiferaceae</taxon>
        <taxon>Biformimicrobium</taxon>
    </lineage>
</organism>
<protein>
    <submittedName>
        <fullName evidence="4">S9 family peptidase</fullName>
    </submittedName>
</protein>
<keyword evidence="5" id="KW-1185">Reference proteome</keyword>
<dbReference type="SUPFAM" id="SSF82171">
    <property type="entry name" value="DPP6 N-terminal domain-like"/>
    <property type="match status" value="1"/>
</dbReference>
<keyword evidence="1" id="KW-0732">Signal</keyword>
<reference evidence="4 5" key="1">
    <citation type="submission" date="2023-04" db="EMBL/GenBank/DDBJ databases">
        <title>Marinobulbifer ophiurae gen. nov., sp. Nov., isolate from tissue of brittle star Ophioplocus japonicus.</title>
        <authorList>
            <person name="Kawano K."/>
            <person name="Sawayama S."/>
            <person name="Nakagawa S."/>
        </authorList>
    </citation>
    <scope>NUCLEOTIDE SEQUENCE [LARGE SCALE GENOMIC DNA]</scope>
    <source>
        <strain evidence="4 5">NKW57</strain>
    </source>
</reference>
<dbReference type="InterPro" id="IPR050278">
    <property type="entry name" value="Serine_Prot_S9B/DPPIV"/>
</dbReference>
<dbReference type="EMBL" id="BSYJ01000002">
    <property type="protein sequence ID" value="GMG86928.1"/>
    <property type="molecule type" value="Genomic_DNA"/>
</dbReference>
<dbReference type="SUPFAM" id="SSF53474">
    <property type="entry name" value="alpha/beta-Hydrolases"/>
    <property type="match status" value="1"/>
</dbReference>
<feature type="domain" description="Peptidase S9 prolyl oligopeptidase catalytic" evidence="2">
    <location>
        <begin position="547"/>
        <end position="742"/>
    </location>
</feature>
<dbReference type="InterPro" id="IPR002469">
    <property type="entry name" value="Peptidase_S9B_N"/>
</dbReference>
<dbReference type="InterPro" id="IPR029058">
    <property type="entry name" value="AB_hydrolase_fold"/>
</dbReference>
<sequence length="743" mass="84838">MKLKHLMLGALVALSSQSHAEKLTIERIFSDPALAGTTPRALEISPDGSRVTFLKGREEDYNRYDLWEYNLAEARTRVLVNSDSLHKGAEVLSDEEKARRERQRIFGSGIMEYTWSEDGKSLLFPLAGDVYYYGLADKESRRLTRTDAFETDVRVSPKGRYVSYVRDQDIFVYDLDKGRERQLTTDGEGPIKNGMAEFVAQEEMDRMTGYWWSPDESHIAYLQVDESPVDLVTRSEIYADSIKMIEQRYPAAGRPNVTLKLGVLSLETGKTRWLDLGKETDIYIPRVEWANAGLLSYQWQDRKQQNLELRFFDLESGKTRVALKESSTTWVNLHNDLKFLKDSDRFVWASERDGFKHLYLFDMDGRLARRLTKGEWVVDELMAVNEETGEVFFTGRADTPLERHLYSTKLATDAPEKVARVSKRAGMHEISFAEDASAYVDTFSNTTTPEQVSLHDASGKRLTWLEENAVEPGHPLHSFMADWIEPEFGTIKAPEGHELYYRMFKPKEFDENKKYPVIFSLYGGPGVQMVHHGWSRAKRAYTRAFNQYLAEQGFIVFTLDNRGSPARGKAFEDPIYKKMGSVEVDDQVTGVKFLRTLPFVDAGRVGVFGHSYGGYMALMSMFKAGDYFAAGVSGAPVTDWALYDTHYTERYMGNPGPDADAYAASSVFPYVDGLKGALLVYHGMADDNVLFTNTTKLVKEMQDKALSFEMMTYPGKKHSLRGKQTRIHWYSMVEDFFKRHLQP</sequence>
<evidence type="ECO:0000313" key="4">
    <source>
        <dbReference type="EMBL" id="GMG86928.1"/>
    </source>
</evidence>
<gene>
    <name evidence="4" type="ORF">MNKW57_12490</name>
</gene>
<comment type="caution">
    <text evidence="4">The sequence shown here is derived from an EMBL/GenBank/DDBJ whole genome shotgun (WGS) entry which is preliminary data.</text>
</comment>
<dbReference type="PANTHER" id="PTHR11731:SF193">
    <property type="entry name" value="DIPEPTIDYL PEPTIDASE 9"/>
    <property type="match status" value="1"/>
</dbReference>
<name>A0ABQ6LXU6_9GAMM</name>
<proteinExistence type="predicted"/>
<dbReference type="Proteomes" id="UP001224392">
    <property type="component" value="Unassembled WGS sequence"/>
</dbReference>
<dbReference type="Pfam" id="PF00930">
    <property type="entry name" value="DPPIV_N"/>
    <property type="match status" value="1"/>
</dbReference>
<dbReference type="PANTHER" id="PTHR11731">
    <property type="entry name" value="PROTEASE FAMILY S9B,C DIPEPTIDYL-PEPTIDASE IV-RELATED"/>
    <property type="match status" value="1"/>
</dbReference>
<evidence type="ECO:0000259" key="2">
    <source>
        <dbReference type="Pfam" id="PF00326"/>
    </source>
</evidence>
<dbReference type="Gene3D" id="3.40.50.1820">
    <property type="entry name" value="alpha/beta hydrolase"/>
    <property type="match status" value="1"/>
</dbReference>
<accession>A0ABQ6LXU6</accession>
<feature type="signal peptide" evidence="1">
    <location>
        <begin position="1"/>
        <end position="20"/>
    </location>
</feature>
<evidence type="ECO:0000259" key="3">
    <source>
        <dbReference type="Pfam" id="PF00930"/>
    </source>
</evidence>
<dbReference type="Pfam" id="PF00326">
    <property type="entry name" value="Peptidase_S9"/>
    <property type="match status" value="1"/>
</dbReference>
<feature type="domain" description="Dipeptidylpeptidase IV N-terminal" evidence="3">
    <location>
        <begin position="120"/>
        <end position="449"/>
    </location>
</feature>